<dbReference type="SUPFAM" id="SSF52499">
    <property type="entry name" value="Isochorismatase-like hydrolases"/>
    <property type="match status" value="1"/>
</dbReference>
<evidence type="ECO:0000259" key="1">
    <source>
        <dbReference type="Pfam" id="PF00857"/>
    </source>
</evidence>
<keyword evidence="3" id="KW-1185">Reference proteome</keyword>
<evidence type="ECO:0000313" key="3">
    <source>
        <dbReference type="Proteomes" id="UP001235720"/>
    </source>
</evidence>
<evidence type="ECO:0000313" key="2">
    <source>
        <dbReference type="EMBL" id="MDM7888920.1"/>
    </source>
</evidence>
<dbReference type="InterPro" id="IPR036380">
    <property type="entry name" value="Isochorismatase-like_sf"/>
</dbReference>
<comment type="caution">
    <text evidence="2">The sequence shown here is derived from an EMBL/GenBank/DDBJ whole genome shotgun (WGS) entry which is preliminary data.</text>
</comment>
<sequence>MPTVSALLVIDLQRGVVRDCFDAEGVLTRTARLVGRARTSGVRVV</sequence>
<dbReference type="Gene3D" id="3.40.50.850">
    <property type="entry name" value="Isochorismatase-like"/>
    <property type="match status" value="1"/>
</dbReference>
<dbReference type="InterPro" id="IPR000868">
    <property type="entry name" value="Isochorismatase-like_dom"/>
</dbReference>
<accession>A0ABT7TH64</accession>
<feature type="domain" description="Isochorismatase-like" evidence="1">
    <location>
        <begin position="5"/>
        <end position="45"/>
    </location>
</feature>
<dbReference type="EMBL" id="JAUCMM010000007">
    <property type="protein sequence ID" value="MDM7888920.1"/>
    <property type="molecule type" value="Genomic_DNA"/>
</dbReference>
<name>A0ABT7TH64_9MICO</name>
<gene>
    <name evidence="2" type="ORF">QUG98_10685</name>
</gene>
<dbReference type="Pfam" id="PF00857">
    <property type="entry name" value="Isochorismatase"/>
    <property type="match status" value="1"/>
</dbReference>
<reference evidence="2 3" key="1">
    <citation type="submission" date="2023-06" db="EMBL/GenBank/DDBJ databases">
        <authorList>
            <person name="Feng G."/>
            <person name="Li J."/>
            <person name="Zhu H."/>
        </authorList>
    </citation>
    <scope>NUCLEOTIDE SEQUENCE [LARGE SCALE GENOMIC DNA]</scope>
    <source>
        <strain evidence="2 3">RHCJP20</strain>
    </source>
</reference>
<organism evidence="2 3">
    <name type="scientific">Curtobacterium subtropicum</name>
    <dbReference type="NCBI Taxonomy" id="3055138"/>
    <lineage>
        <taxon>Bacteria</taxon>
        <taxon>Bacillati</taxon>
        <taxon>Actinomycetota</taxon>
        <taxon>Actinomycetes</taxon>
        <taxon>Micrococcales</taxon>
        <taxon>Microbacteriaceae</taxon>
        <taxon>Curtobacterium</taxon>
    </lineage>
</organism>
<proteinExistence type="predicted"/>
<protein>
    <submittedName>
        <fullName evidence="2">Isochorismatase family protein</fullName>
    </submittedName>
</protein>
<dbReference type="RefSeq" id="WP_289470515.1">
    <property type="nucleotide sequence ID" value="NZ_JAUCMM010000007.1"/>
</dbReference>
<dbReference type="Proteomes" id="UP001235720">
    <property type="component" value="Unassembled WGS sequence"/>
</dbReference>